<evidence type="ECO:0000256" key="1">
    <source>
        <dbReference type="ARBA" id="ARBA00023002"/>
    </source>
</evidence>
<evidence type="ECO:0000259" key="2">
    <source>
        <dbReference type="Pfam" id="PF01558"/>
    </source>
</evidence>
<dbReference type="NCBIfam" id="TIGR02175">
    <property type="entry name" value="PorC_KorC"/>
    <property type="match status" value="1"/>
</dbReference>
<dbReference type="Gene3D" id="3.40.920.10">
    <property type="entry name" value="Pyruvate-ferredoxin oxidoreductase, PFOR, domain III"/>
    <property type="match status" value="1"/>
</dbReference>
<dbReference type="InterPro" id="IPR051626">
    <property type="entry name" value="Oxidoreductase_gamma_subunit"/>
</dbReference>
<organism evidence="3 4">
    <name type="scientific">Candidatus Syntrophonatronum acetioxidans</name>
    <dbReference type="NCBI Taxonomy" id="1795816"/>
    <lineage>
        <taxon>Bacteria</taxon>
        <taxon>Bacillati</taxon>
        <taxon>Bacillota</taxon>
        <taxon>Clostridia</taxon>
        <taxon>Eubacteriales</taxon>
        <taxon>Syntrophomonadaceae</taxon>
        <taxon>Candidatus Syntrophonatronum</taxon>
    </lineage>
</organism>
<dbReference type="Proteomes" id="UP000285138">
    <property type="component" value="Unassembled WGS sequence"/>
</dbReference>
<dbReference type="InterPro" id="IPR002869">
    <property type="entry name" value="Pyrv_flavodox_OxRed_cen"/>
</dbReference>
<dbReference type="InterPro" id="IPR011894">
    <property type="entry name" value="PorC_KorC"/>
</dbReference>
<dbReference type="EMBL" id="QZAA01000022">
    <property type="protein sequence ID" value="RQD78396.1"/>
    <property type="molecule type" value="Genomic_DNA"/>
</dbReference>
<gene>
    <name evidence="3" type="ORF">D5R97_00455</name>
</gene>
<accession>A0A424YIZ0</accession>
<evidence type="ECO:0000313" key="3">
    <source>
        <dbReference type="EMBL" id="RQD78396.1"/>
    </source>
</evidence>
<dbReference type="InterPro" id="IPR019752">
    <property type="entry name" value="Pyrv/ketoisovalerate_OxRed_cat"/>
</dbReference>
<protein>
    <recommendedName>
        <fullName evidence="2">Pyruvate/ketoisovalerate oxidoreductase catalytic domain-containing protein</fullName>
    </recommendedName>
</protein>
<feature type="domain" description="Pyruvate/ketoisovalerate oxidoreductase catalytic" evidence="2">
    <location>
        <begin position="10"/>
        <end position="172"/>
    </location>
</feature>
<keyword evidence="1" id="KW-0560">Oxidoreductase</keyword>
<dbReference type="SUPFAM" id="SSF53323">
    <property type="entry name" value="Pyruvate-ferredoxin oxidoreductase, PFOR, domain III"/>
    <property type="match status" value="1"/>
</dbReference>
<comment type="caution">
    <text evidence="3">The sequence shown here is derived from an EMBL/GenBank/DDBJ whole genome shotgun (WGS) entry which is preliminary data.</text>
</comment>
<dbReference type="PANTHER" id="PTHR43366:SF1">
    <property type="entry name" value="PYRUVATE SYNTHASE SUBUNIT PORC"/>
    <property type="match status" value="1"/>
</dbReference>
<sequence length="187" mass="20281">MQEIRIHGRGGQGVVTMGELLAKSAIKIGKEAQTLPFFGVERRGAAVKAAVRIDDTPIKVRSQSYKPDFLVLLNENLLDIALADGIGDKGVIVANAPQPLKVNMTQWIVDATAIAIKNNQVRGGEPFVNVPMLGALCRLLEIPFSVLEKTLGEQWQGAKLTPNIATAREAYETIKEIQFQGGLKQHG</sequence>
<proteinExistence type="predicted"/>
<name>A0A424YIZ0_9FIRM</name>
<reference evidence="3 4" key="1">
    <citation type="submission" date="2018-08" db="EMBL/GenBank/DDBJ databases">
        <title>The metabolism and importance of syntrophic acetate oxidation coupled to methane or sulfide production in haloalkaline environments.</title>
        <authorList>
            <person name="Timmers P.H.A."/>
            <person name="Vavourakis C.D."/>
            <person name="Sorokin D.Y."/>
            <person name="Sinninghe Damste J.S."/>
            <person name="Muyzer G."/>
            <person name="Stams A.J.M."/>
            <person name="Plugge C.M."/>
        </authorList>
    </citation>
    <scope>NUCLEOTIDE SEQUENCE [LARGE SCALE GENOMIC DNA]</scope>
    <source>
        <strain evidence="3">MSAO_Bac1</strain>
    </source>
</reference>
<evidence type="ECO:0000313" key="4">
    <source>
        <dbReference type="Proteomes" id="UP000285138"/>
    </source>
</evidence>
<dbReference type="GO" id="GO:0016625">
    <property type="term" value="F:oxidoreductase activity, acting on the aldehyde or oxo group of donors, iron-sulfur protein as acceptor"/>
    <property type="evidence" value="ECO:0007669"/>
    <property type="project" value="InterPro"/>
</dbReference>
<dbReference type="Pfam" id="PF01558">
    <property type="entry name" value="POR"/>
    <property type="match status" value="1"/>
</dbReference>
<dbReference type="PANTHER" id="PTHR43366">
    <property type="entry name" value="PYRUVATE SYNTHASE SUBUNIT PORC"/>
    <property type="match status" value="1"/>
</dbReference>
<dbReference type="AlphaFoldDB" id="A0A424YIZ0"/>